<dbReference type="AlphaFoldDB" id="A0A6C0BQ79"/>
<keyword evidence="1" id="KW-0812">Transmembrane</keyword>
<evidence type="ECO:0000313" key="2">
    <source>
        <dbReference type="EMBL" id="QHS94132.1"/>
    </source>
</evidence>
<feature type="transmembrane region" description="Helical" evidence="1">
    <location>
        <begin position="12"/>
        <end position="35"/>
    </location>
</feature>
<dbReference type="EMBL" id="MN739216">
    <property type="protein sequence ID" value="QHS94132.1"/>
    <property type="molecule type" value="Genomic_DNA"/>
</dbReference>
<sequence>MVNNKHVEIVMYFSIAIVLTVLIYAFGFSIITSFFNVENFNQVHDKTHYLRQLVNQNTQMIAIINNEFNKSTHGLINIYKNLFLMNRETVNIFNDQGKILVDNEVLNSLSDNNKLKETILGSLKSDPKEENSEEVYFRHYKIINFIFNNKNNISSDLSTNTPSIIKSVSDSIQVINKEMKHVFSIPMDENSTEVKDLYNIIDKQKKNLDLIKDIKKYAKLLILYDKKNNKIKLTNNAVNIWLSMYPEDAIYGKQVDYTIKMHLGTLVEIIQDSVENEDTV</sequence>
<keyword evidence="1" id="KW-0472">Membrane</keyword>
<protein>
    <submittedName>
        <fullName evidence="2">Uncharacterized protein</fullName>
    </submittedName>
</protein>
<keyword evidence="1" id="KW-1133">Transmembrane helix</keyword>
<evidence type="ECO:0000256" key="1">
    <source>
        <dbReference type="SAM" id="Phobius"/>
    </source>
</evidence>
<organism evidence="2">
    <name type="scientific">viral metagenome</name>
    <dbReference type="NCBI Taxonomy" id="1070528"/>
    <lineage>
        <taxon>unclassified sequences</taxon>
        <taxon>metagenomes</taxon>
        <taxon>organismal metagenomes</taxon>
    </lineage>
</organism>
<name>A0A6C0BQ79_9ZZZZ</name>
<reference evidence="2" key="1">
    <citation type="journal article" date="2020" name="Nature">
        <title>Giant virus diversity and host interactions through global metagenomics.</title>
        <authorList>
            <person name="Schulz F."/>
            <person name="Roux S."/>
            <person name="Paez-Espino D."/>
            <person name="Jungbluth S."/>
            <person name="Walsh D.A."/>
            <person name="Denef V.J."/>
            <person name="McMahon K.D."/>
            <person name="Konstantinidis K.T."/>
            <person name="Eloe-Fadrosh E.A."/>
            <person name="Kyrpides N.C."/>
            <person name="Woyke T."/>
        </authorList>
    </citation>
    <scope>NUCLEOTIDE SEQUENCE</scope>
    <source>
        <strain evidence="2">GVMAG-M-3300018416-26</strain>
    </source>
</reference>
<proteinExistence type="predicted"/>
<accession>A0A6C0BQ79</accession>